<evidence type="ECO:0008006" key="4">
    <source>
        <dbReference type="Google" id="ProtNLM"/>
    </source>
</evidence>
<reference evidence="2 3" key="1">
    <citation type="submission" date="2019-03" db="EMBL/GenBank/DDBJ databases">
        <title>Genome sequence of Sphingomonas sp. 17J27-24.</title>
        <authorList>
            <person name="Kim M."/>
            <person name="Maeng S."/>
            <person name="Sathiyaraj S."/>
        </authorList>
    </citation>
    <scope>NUCLEOTIDE SEQUENCE [LARGE SCALE GENOMIC DNA]</scope>
    <source>
        <strain evidence="2 3">17J27-24</strain>
    </source>
</reference>
<sequence>MSAFPPPPPAPGLRTVRALAFPLASAALLLGFTPLAAQEPDAHDRASTLVVYGDDPCPQSTDEEIVVCARRPESERYRIPEEFRENKEKRGSVAWGARVEEMEEATRFTRPNSCSVVGSWGQTGCLADAIRQWSQQRRAARSARRP</sequence>
<evidence type="ECO:0000313" key="2">
    <source>
        <dbReference type="EMBL" id="TFI58617.1"/>
    </source>
</evidence>
<name>A0A4Y8ZSZ1_9SPHN</name>
<dbReference type="Proteomes" id="UP000298213">
    <property type="component" value="Unassembled WGS sequence"/>
</dbReference>
<gene>
    <name evidence="2" type="ORF">E2493_09360</name>
</gene>
<proteinExistence type="predicted"/>
<keyword evidence="3" id="KW-1185">Reference proteome</keyword>
<feature type="chain" id="PRO_5021357689" description="DUF4189 domain-containing protein" evidence="1">
    <location>
        <begin position="38"/>
        <end position="146"/>
    </location>
</feature>
<protein>
    <recommendedName>
        <fullName evidence="4">DUF4189 domain-containing protein</fullName>
    </recommendedName>
</protein>
<dbReference type="AlphaFoldDB" id="A0A4Y8ZSZ1"/>
<organism evidence="2 3">
    <name type="scientific">Sphingomonas parva</name>
    <dbReference type="NCBI Taxonomy" id="2555898"/>
    <lineage>
        <taxon>Bacteria</taxon>
        <taxon>Pseudomonadati</taxon>
        <taxon>Pseudomonadota</taxon>
        <taxon>Alphaproteobacteria</taxon>
        <taxon>Sphingomonadales</taxon>
        <taxon>Sphingomonadaceae</taxon>
        <taxon>Sphingomonas</taxon>
    </lineage>
</organism>
<dbReference type="EMBL" id="SPDV01000014">
    <property type="protein sequence ID" value="TFI58617.1"/>
    <property type="molecule type" value="Genomic_DNA"/>
</dbReference>
<dbReference type="OrthoDB" id="7570448at2"/>
<feature type="signal peptide" evidence="1">
    <location>
        <begin position="1"/>
        <end position="37"/>
    </location>
</feature>
<comment type="caution">
    <text evidence="2">The sequence shown here is derived from an EMBL/GenBank/DDBJ whole genome shotgun (WGS) entry which is preliminary data.</text>
</comment>
<evidence type="ECO:0000313" key="3">
    <source>
        <dbReference type="Proteomes" id="UP000298213"/>
    </source>
</evidence>
<evidence type="ECO:0000256" key="1">
    <source>
        <dbReference type="SAM" id="SignalP"/>
    </source>
</evidence>
<accession>A0A4Y8ZSZ1</accession>
<keyword evidence="1" id="KW-0732">Signal</keyword>